<keyword evidence="1" id="KW-0805">Transcription regulation</keyword>
<dbReference type="InterPro" id="IPR037923">
    <property type="entry name" value="HTH-like"/>
</dbReference>
<dbReference type="PROSITE" id="PS01124">
    <property type="entry name" value="HTH_ARAC_FAMILY_2"/>
    <property type="match status" value="1"/>
</dbReference>
<keyword evidence="2" id="KW-0238">DNA-binding</keyword>
<proteinExistence type="predicted"/>
<evidence type="ECO:0000256" key="3">
    <source>
        <dbReference type="ARBA" id="ARBA00023163"/>
    </source>
</evidence>
<dbReference type="Pfam" id="PF02311">
    <property type="entry name" value="AraC_binding"/>
    <property type="match status" value="1"/>
</dbReference>
<dbReference type="InterPro" id="IPR003313">
    <property type="entry name" value="AraC-bd"/>
</dbReference>
<evidence type="ECO:0000256" key="2">
    <source>
        <dbReference type="ARBA" id="ARBA00023125"/>
    </source>
</evidence>
<keyword evidence="6" id="KW-1185">Reference proteome</keyword>
<protein>
    <submittedName>
        <fullName evidence="5">Helix-turn-helix domain-containing protein</fullName>
    </submittedName>
</protein>
<dbReference type="KEGG" id="nah:F5544_17475"/>
<sequence length="305" mass="33291">MGKINYPNDHAVNRFPAHALGLGVPAGGWPRDHETVAEQVRYWRHPAVADVDLVVARYRRHEFTRHSHEAFAIGLNEINGERLGIRGDNEVVRPGGLILINPGQVHTGRPATPGEWGYRAIYPSPALVGAVARELSTGAAEFRRSVVYDDLCANGIRVAHRAAERGDRLAASSALHAALGLLLTRHGDRRPRPVRTAGRRDVALARAMLHERMAAPPTLDELAEHAGTGKFALLRAFHAELGLPPFAYLNQLRVRRVRELLAAGTPLAAAAAETGFVDQAHMSRHFRRIVGMPPGIYRAQTGGAR</sequence>
<dbReference type="Gene3D" id="1.10.10.60">
    <property type="entry name" value="Homeodomain-like"/>
    <property type="match status" value="1"/>
</dbReference>
<dbReference type="GO" id="GO:0003700">
    <property type="term" value="F:DNA-binding transcription factor activity"/>
    <property type="evidence" value="ECO:0007669"/>
    <property type="project" value="InterPro"/>
</dbReference>
<dbReference type="Proteomes" id="UP000503540">
    <property type="component" value="Chromosome"/>
</dbReference>
<name>A0A6G9YDR9_9NOCA</name>
<evidence type="ECO:0000259" key="4">
    <source>
        <dbReference type="PROSITE" id="PS01124"/>
    </source>
</evidence>
<evidence type="ECO:0000313" key="6">
    <source>
        <dbReference type="Proteomes" id="UP000503540"/>
    </source>
</evidence>
<dbReference type="SUPFAM" id="SSF46689">
    <property type="entry name" value="Homeodomain-like"/>
    <property type="match status" value="2"/>
</dbReference>
<accession>A0A6G9YDR9</accession>
<dbReference type="SUPFAM" id="SSF51215">
    <property type="entry name" value="Regulatory protein AraC"/>
    <property type="match status" value="1"/>
</dbReference>
<dbReference type="InterPro" id="IPR050204">
    <property type="entry name" value="AraC_XylS_family_regulators"/>
</dbReference>
<reference evidence="5 6" key="1">
    <citation type="journal article" date="2019" name="ACS Chem. Biol.">
        <title>Identification and Mobilization of a Cryptic Antibiotic Biosynthesis Gene Locus from a Human-Pathogenic Nocardia Isolate.</title>
        <authorList>
            <person name="Herisse M."/>
            <person name="Ishida K."/>
            <person name="Porter J.L."/>
            <person name="Howden B."/>
            <person name="Hertweck C."/>
            <person name="Stinear T.P."/>
            <person name="Pidot S.J."/>
        </authorList>
    </citation>
    <scope>NUCLEOTIDE SEQUENCE [LARGE SCALE GENOMIC DNA]</scope>
    <source>
        <strain evidence="5 6">AUSMDU00012717</strain>
    </source>
</reference>
<organism evidence="5 6">
    <name type="scientific">Nocardia arthritidis</name>
    <dbReference type="NCBI Taxonomy" id="228602"/>
    <lineage>
        <taxon>Bacteria</taxon>
        <taxon>Bacillati</taxon>
        <taxon>Actinomycetota</taxon>
        <taxon>Actinomycetes</taxon>
        <taxon>Mycobacteriales</taxon>
        <taxon>Nocardiaceae</taxon>
        <taxon>Nocardia</taxon>
    </lineage>
</organism>
<dbReference type="AlphaFoldDB" id="A0A6G9YDR9"/>
<dbReference type="PANTHER" id="PTHR46796:SF2">
    <property type="entry name" value="TRANSCRIPTIONAL REGULATORY PROTEIN"/>
    <property type="match status" value="1"/>
</dbReference>
<dbReference type="GO" id="GO:0043565">
    <property type="term" value="F:sequence-specific DNA binding"/>
    <property type="evidence" value="ECO:0007669"/>
    <property type="project" value="InterPro"/>
</dbReference>
<dbReference type="InterPro" id="IPR009057">
    <property type="entry name" value="Homeodomain-like_sf"/>
</dbReference>
<dbReference type="PANTHER" id="PTHR46796">
    <property type="entry name" value="HTH-TYPE TRANSCRIPTIONAL ACTIVATOR RHAS-RELATED"/>
    <property type="match status" value="1"/>
</dbReference>
<keyword evidence="3" id="KW-0804">Transcription</keyword>
<feature type="domain" description="HTH araC/xylS-type" evidence="4">
    <location>
        <begin position="203"/>
        <end position="300"/>
    </location>
</feature>
<dbReference type="EMBL" id="CP046172">
    <property type="protein sequence ID" value="QIS11371.1"/>
    <property type="molecule type" value="Genomic_DNA"/>
</dbReference>
<dbReference type="Pfam" id="PF12833">
    <property type="entry name" value="HTH_18"/>
    <property type="match status" value="1"/>
</dbReference>
<gene>
    <name evidence="5" type="ORF">F5544_17475</name>
</gene>
<evidence type="ECO:0000313" key="5">
    <source>
        <dbReference type="EMBL" id="QIS11371.1"/>
    </source>
</evidence>
<dbReference type="SMART" id="SM00342">
    <property type="entry name" value="HTH_ARAC"/>
    <property type="match status" value="1"/>
</dbReference>
<evidence type="ECO:0000256" key="1">
    <source>
        <dbReference type="ARBA" id="ARBA00023015"/>
    </source>
</evidence>
<dbReference type="InterPro" id="IPR018060">
    <property type="entry name" value="HTH_AraC"/>
</dbReference>